<dbReference type="PROSITE" id="PS51831">
    <property type="entry name" value="HD"/>
    <property type="match status" value="1"/>
</dbReference>
<dbReference type="CDD" id="cd05398">
    <property type="entry name" value="NT_ClassII-CCAase"/>
    <property type="match status" value="1"/>
</dbReference>
<evidence type="ECO:0000256" key="4">
    <source>
        <dbReference type="ARBA" id="ARBA00022695"/>
    </source>
</evidence>
<keyword evidence="5" id="KW-0479">Metal-binding</keyword>
<dbReference type="PANTHER" id="PTHR47545:SF1">
    <property type="entry name" value="MULTIFUNCTIONAL CCA PROTEIN"/>
    <property type="match status" value="1"/>
</dbReference>
<accession>A0ABU0SW21</accession>
<dbReference type="InterPro" id="IPR003607">
    <property type="entry name" value="HD/PDEase_dom"/>
</dbReference>
<evidence type="ECO:0000256" key="6">
    <source>
        <dbReference type="ARBA" id="ARBA00022741"/>
    </source>
</evidence>
<gene>
    <name evidence="12" type="ORF">QF035_005312</name>
</gene>
<evidence type="ECO:0000256" key="10">
    <source>
        <dbReference type="ARBA" id="ARBA00022884"/>
    </source>
</evidence>
<evidence type="ECO:0000256" key="8">
    <source>
        <dbReference type="ARBA" id="ARBA00022840"/>
    </source>
</evidence>
<keyword evidence="3" id="KW-0819">tRNA processing</keyword>
<dbReference type="CDD" id="cd00077">
    <property type="entry name" value="HDc"/>
    <property type="match status" value="1"/>
</dbReference>
<dbReference type="Pfam" id="PF01966">
    <property type="entry name" value="HD"/>
    <property type="match status" value="1"/>
</dbReference>
<evidence type="ECO:0000256" key="3">
    <source>
        <dbReference type="ARBA" id="ARBA00022694"/>
    </source>
</evidence>
<dbReference type="Pfam" id="PF12627">
    <property type="entry name" value="PolyA_pol_RNAbd"/>
    <property type="match status" value="1"/>
</dbReference>
<keyword evidence="6" id="KW-0547">Nucleotide-binding</keyword>
<dbReference type="SUPFAM" id="SSF81301">
    <property type="entry name" value="Nucleotidyltransferase"/>
    <property type="match status" value="1"/>
</dbReference>
<dbReference type="InterPro" id="IPR006675">
    <property type="entry name" value="HDIG_dom"/>
</dbReference>
<protein>
    <submittedName>
        <fullName evidence="12">Poly(A) polymerase</fullName>
        <ecNumber evidence="12">2.7.7.19</ecNumber>
    </submittedName>
</protein>
<keyword evidence="7" id="KW-0692">RNA repair</keyword>
<dbReference type="InterPro" id="IPR006674">
    <property type="entry name" value="HD_domain"/>
</dbReference>
<dbReference type="InterPro" id="IPR002646">
    <property type="entry name" value="PolA_pol_head_dom"/>
</dbReference>
<feature type="domain" description="HD" evidence="11">
    <location>
        <begin position="338"/>
        <end position="454"/>
    </location>
</feature>
<keyword evidence="8" id="KW-0067">ATP-binding</keyword>
<dbReference type="NCBIfam" id="TIGR02692">
    <property type="entry name" value="tRNA_CCA_actino"/>
    <property type="match status" value="1"/>
</dbReference>
<organism evidence="12 13">
    <name type="scientific">Streptomyces umbrinus</name>
    <dbReference type="NCBI Taxonomy" id="67370"/>
    <lineage>
        <taxon>Bacteria</taxon>
        <taxon>Bacillati</taxon>
        <taxon>Actinomycetota</taxon>
        <taxon>Actinomycetes</taxon>
        <taxon>Kitasatosporales</taxon>
        <taxon>Streptomycetaceae</taxon>
        <taxon>Streptomyces</taxon>
        <taxon>Streptomyces phaeochromogenes group</taxon>
    </lineage>
</organism>
<dbReference type="EC" id="2.7.7.19" evidence="12"/>
<proteinExistence type="predicted"/>
<dbReference type="NCBIfam" id="TIGR00277">
    <property type="entry name" value="HDIG"/>
    <property type="match status" value="1"/>
</dbReference>
<dbReference type="Pfam" id="PF01743">
    <property type="entry name" value="PolyA_pol"/>
    <property type="match status" value="1"/>
</dbReference>
<dbReference type="InterPro" id="IPR032828">
    <property type="entry name" value="PolyA_RNA-bd"/>
</dbReference>
<dbReference type="Gene3D" id="3.30.460.10">
    <property type="entry name" value="Beta Polymerase, domain 2"/>
    <property type="match status" value="1"/>
</dbReference>
<sequence length="548" mass="61011">MVTMRAEGKCRGPVHKIGDETTLSHYVRLSVVRSPQGRGSCRCTFNGGARGGPGHVPFSVVPNANEDNPSALNQVQSRAVSELLRVSPVADELARRFQEAGFSLALVGGSVRDALLGRLGNDLDFTTDARPEDVLKIMRPWADAVWEVGIAFGTVGGQKDARVGDVNQSFQIEVTTYRSEAYDRTSRKPEVSYGDSIEEDLVRRDFTVNAMAVALPEKEFIDPHGGLDDLAAHVLRTPSTPEASFSDDPLRMMRAARFAAQLDFEVAPDVVAAMKAMAERIEIVSAERVRDELNKLVLSAHPRKGLTLLVDTGLADRVLPELPALRLERDEHHRHKDVYDHTLIVLEQAMALEENGPDLTLRLAALLHDIGKPRTRRFETDGRVSFHHHEVVGAKMTKKRMTELKYSNELVKDVSRLVELHLRFHGYGTGEWTDSAVRRYVRDAGPLLDRLHKLTRSDCTTRNKRKAAALSRAYDGLEERIAQLQEQEELDAIRPDLDGNQIMEVLGVAPGPVIGQAYKFLLELRLENGPMEYDAAVSALKEWWAAQN</sequence>
<keyword evidence="13" id="KW-1185">Reference proteome</keyword>
<evidence type="ECO:0000256" key="5">
    <source>
        <dbReference type="ARBA" id="ARBA00022723"/>
    </source>
</evidence>
<dbReference type="InterPro" id="IPR014065">
    <property type="entry name" value="tRNA_adenylyltransferase"/>
</dbReference>
<evidence type="ECO:0000256" key="9">
    <source>
        <dbReference type="ARBA" id="ARBA00022842"/>
    </source>
</evidence>
<evidence type="ECO:0000256" key="1">
    <source>
        <dbReference type="ARBA" id="ARBA00001946"/>
    </source>
</evidence>
<evidence type="ECO:0000313" key="13">
    <source>
        <dbReference type="Proteomes" id="UP001230328"/>
    </source>
</evidence>
<keyword evidence="10" id="KW-0694">RNA-binding</keyword>
<comment type="caution">
    <text evidence="12">The sequence shown here is derived from an EMBL/GenBank/DDBJ whole genome shotgun (WGS) entry which is preliminary data.</text>
</comment>
<dbReference type="EMBL" id="JAUSZI010000002">
    <property type="protein sequence ID" value="MDQ1027730.1"/>
    <property type="molecule type" value="Genomic_DNA"/>
</dbReference>
<keyword evidence="9" id="KW-0460">Magnesium</keyword>
<dbReference type="SMART" id="SM00471">
    <property type="entry name" value="HDc"/>
    <property type="match status" value="1"/>
</dbReference>
<name>A0ABU0SW21_9ACTN</name>
<keyword evidence="4 12" id="KW-0548">Nucleotidyltransferase</keyword>
<evidence type="ECO:0000259" key="11">
    <source>
        <dbReference type="PROSITE" id="PS51831"/>
    </source>
</evidence>
<reference evidence="12 13" key="1">
    <citation type="submission" date="2023-07" db="EMBL/GenBank/DDBJ databases">
        <title>Comparative genomics of wheat-associated soil bacteria to identify genetic determinants of phenazine resistance.</title>
        <authorList>
            <person name="Mouncey N."/>
        </authorList>
    </citation>
    <scope>NUCLEOTIDE SEQUENCE [LARGE SCALE GENOMIC DNA]</scope>
    <source>
        <strain evidence="12 13">V2I4</strain>
    </source>
</reference>
<evidence type="ECO:0000256" key="7">
    <source>
        <dbReference type="ARBA" id="ARBA00022800"/>
    </source>
</evidence>
<comment type="cofactor">
    <cofactor evidence="1">
        <name>Mg(2+)</name>
        <dbReference type="ChEBI" id="CHEBI:18420"/>
    </cofactor>
</comment>
<dbReference type="InterPro" id="IPR050124">
    <property type="entry name" value="tRNA_CCA-adding_enzyme"/>
</dbReference>
<evidence type="ECO:0000313" key="12">
    <source>
        <dbReference type="EMBL" id="MDQ1027730.1"/>
    </source>
</evidence>
<evidence type="ECO:0000256" key="2">
    <source>
        <dbReference type="ARBA" id="ARBA00022679"/>
    </source>
</evidence>
<dbReference type="GO" id="GO:1990817">
    <property type="term" value="F:poly(A) RNA polymerase activity"/>
    <property type="evidence" value="ECO:0007669"/>
    <property type="project" value="UniProtKB-EC"/>
</dbReference>
<dbReference type="PANTHER" id="PTHR47545">
    <property type="entry name" value="MULTIFUNCTIONAL CCA PROTEIN"/>
    <property type="match status" value="1"/>
</dbReference>
<dbReference type="InterPro" id="IPR043519">
    <property type="entry name" value="NT_sf"/>
</dbReference>
<dbReference type="SUPFAM" id="SSF81891">
    <property type="entry name" value="Poly A polymerase C-terminal region-like"/>
    <property type="match status" value="1"/>
</dbReference>
<keyword evidence="2 12" id="KW-0808">Transferase</keyword>
<dbReference type="Gene3D" id="1.10.3090.10">
    <property type="entry name" value="cca-adding enzyme, domain 2"/>
    <property type="match status" value="1"/>
</dbReference>
<dbReference type="Proteomes" id="UP001230328">
    <property type="component" value="Unassembled WGS sequence"/>
</dbReference>